<keyword evidence="6" id="KW-1185">Reference proteome</keyword>
<feature type="transmembrane region" description="Helical" evidence="3">
    <location>
        <begin position="199"/>
        <end position="226"/>
    </location>
</feature>
<evidence type="ECO:0000313" key="5">
    <source>
        <dbReference type="EMBL" id="SNR78593.1"/>
    </source>
</evidence>
<dbReference type="SMART" id="SM00240">
    <property type="entry name" value="FHA"/>
    <property type="match status" value="1"/>
</dbReference>
<keyword evidence="1" id="KW-0597">Phosphoprotein</keyword>
<organism evidence="5 6">
    <name type="scientific">Actinacidiphila glaucinigra</name>
    <dbReference type="NCBI Taxonomy" id="235986"/>
    <lineage>
        <taxon>Bacteria</taxon>
        <taxon>Bacillati</taxon>
        <taxon>Actinomycetota</taxon>
        <taxon>Actinomycetes</taxon>
        <taxon>Kitasatosporales</taxon>
        <taxon>Streptomycetaceae</taxon>
        <taxon>Actinacidiphila</taxon>
    </lineage>
</organism>
<dbReference type="InterPro" id="IPR050923">
    <property type="entry name" value="Cell_Proc_Reg/RNA_Proc"/>
</dbReference>
<dbReference type="OrthoDB" id="151099at2"/>
<gene>
    <name evidence="5" type="ORF">SAMN05216252_10112</name>
</gene>
<dbReference type="CDD" id="cd00060">
    <property type="entry name" value="FHA"/>
    <property type="match status" value="1"/>
</dbReference>
<evidence type="ECO:0000259" key="4">
    <source>
        <dbReference type="PROSITE" id="PS50006"/>
    </source>
</evidence>
<proteinExistence type="predicted"/>
<keyword evidence="3" id="KW-0812">Transmembrane</keyword>
<dbReference type="Pfam" id="PF00498">
    <property type="entry name" value="FHA"/>
    <property type="match status" value="1"/>
</dbReference>
<reference evidence="5 6" key="1">
    <citation type="submission" date="2017-06" db="EMBL/GenBank/DDBJ databases">
        <authorList>
            <person name="Kim H.J."/>
            <person name="Triplett B.A."/>
        </authorList>
    </citation>
    <scope>NUCLEOTIDE SEQUENCE [LARGE SCALE GENOMIC DNA]</scope>
    <source>
        <strain evidence="5 6">CGMCC 4.1858</strain>
    </source>
</reference>
<keyword evidence="3" id="KW-0472">Membrane</keyword>
<dbReference type="SUPFAM" id="SSF49879">
    <property type="entry name" value="SMAD/FHA domain"/>
    <property type="match status" value="1"/>
</dbReference>
<dbReference type="Gene3D" id="2.60.200.20">
    <property type="match status" value="1"/>
</dbReference>
<evidence type="ECO:0000256" key="2">
    <source>
        <dbReference type="SAM" id="MobiDB-lite"/>
    </source>
</evidence>
<feature type="domain" description="FHA" evidence="4">
    <location>
        <begin position="30"/>
        <end position="79"/>
    </location>
</feature>
<keyword evidence="3" id="KW-1133">Transmembrane helix</keyword>
<feature type="region of interest" description="Disordered" evidence="2">
    <location>
        <begin position="103"/>
        <end position="180"/>
    </location>
</feature>
<dbReference type="PANTHER" id="PTHR23308">
    <property type="entry name" value="NUCLEAR INHIBITOR OF PROTEIN PHOSPHATASE-1"/>
    <property type="match status" value="1"/>
</dbReference>
<protein>
    <submittedName>
        <fullName evidence="5">FHA domain-containing protein</fullName>
    </submittedName>
</protein>
<feature type="transmembrane region" description="Helical" evidence="3">
    <location>
        <begin position="246"/>
        <end position="266"/>
    </location>
</feature>
<evidence type="ECO:0000313" key="6">
    <source>
        <dbReference type="Proteomes" id="UP000198280"/>
    </source>
</evidence>
<dbReference type="InterPro" id="IPR000253">
    <property type="entry name" value="FHA_dom"/>
</dbReference>
<dbReference type="InterPro" id="IPR008984">
    <property type="entry name" value="SMAD_FHA_dom_sf"/>
</dbReference>
<dbReference type="AlphaFoldDB" id="A0A238Z6Y6"/>
<dbReference type="Proteomes" id="UP000198280">
    <property type="component" value="Unassembled WGS sequence"/>
</dbReference>
<evidence type="ECO:0000256" key="1">
    <source>
        <dbReference type="ARBA" id="ARBA00022553"/>
    </source>
</evidence>
<dbReference type="PROSITE" id="PS50006">
    <property type="entry name" value="FHA_DOMAIN"/>
    <property type="match status" value="1"/>
</dbReference>
<dbReference type="RefSeq" id="WP_089221491.1">
    <property type="nucleotide sequence ID" value="NZ_FZOF01000001.1"/>
</dbReference>
<accession>A0A238Z6Y6</accession>
<dbReference type="EMBL" id="FZOF01000001">
    <property type="protein sequence ID" value="SNR78593.1"/>
    <property type="molecule type" value="Genomic_DNA"/>
</dbReference>
<feature type="compositionally biased region" description="Basic and acidic residues" evidence="2">
    <location>
        <begin position="168"/>
        <end position="179"/>
    </location>
</feature>
<sequence>MPGHSAAPPQLIVTTGPDAGRAYAVPAGYCEIGRLAGSAIRLDAEGVSRRHAAMNRAGSHVVLSDLGSTNGTYLNGTLLDAPRPLRDGDLLRIGHVELRLSVAAARQGRPDPEDQGDDPLGEPGEDPGGTPAPPAVLHDLGDTRAPSGPGDTRRYPSGRAQYLAGRRRYGDGGDGREADPGAAGEACIGLLRVRGPGRVLMAAGVLVALAGFAVWASLILSLLGGAGSAQAPPDPFAESLWGLPKAPLGFTAFAAGAVLCAGGAALSRHTRARDAAAGRRRPGRHRH</sequence>
<evidence type="ECO:0000256" key="3">
    <source>
        <dbReference type="SAM" id="Phobius"/>
    </source>
</evidence>
<name>A0A238Z6Y6_9ACTN</name>
<feature type="compositionally biased region" description="Acidic residues" evidence="2">
    <location>
        <begin position="113"/>
        <end position="125"/>
    </location>
</feature>